<keyword evidence="3" id="KW-1185">Reference proteome</keyword>
<evidence type="ECO:0000313" key="2">
    <source>
        <dbReference type="EMBL" id="ADG76915.1"/>
    </source>
</evidence>
<gene>
    <name evidence="2" type="ordered locus">Tpau_0265</name>
</gene>
<dbReference type="EMBL" id="CP001966">
    <property type="protein sequence ID" value="ADG76915.1"/>
    <property type="molecule type" value="Genomic_DNA"/>
</dbReference>
<name>D5UQT2_TSUPD</name>
<dbReference type="STRING" id="521096.Tpau_0265"/>
<reference evidence="2 3" key="2">
    <citation type="journal article" date="2011" name="Stand. Genomic Sci.">
        <title>Complete genome sequence of Tsukamurella paurometabola type strain (no. 33).</title>
        <authorList>
            <person name="Munk A.C."/>
            <person name="Lapidus A."/>
            <person name="Lucas S."/>
            <person name="Nolan M."/>
            <person name="Tice H."/>
            <person name="Cheng J.F."/>
            <person name="Del Rio T.G."/>
            <person name="Goodwin L."/>
            <person name="Pitluck S."/>
            <person name="Liolios K."/>
            <person name="Huntemann M."/>
            <person name="Ivanova N."/>
            <person name="Mavromatis K."/>
            <person name="Mikhailova N."/>
            <person name="Pati A."/>
            <person name="Chen A."/>
            <person name="Palaniappan K."/>
            <person name="Tapia R."/>
            <person name="Han C."/>
            <person name="Land M."/>
            <person name="Hauser L."/>
            <person name="Chang Y.J."/>
            <person name="Jeffries C.D."/>
            <person name="Brettin T."/>
            <person name="Yasawong M."/>
            <person name="Brambilla E.M."/>
            <person name="Rohde M."/>
            <person name="Sikorski J."/>
            <person name="Goker M."/>
            <person name="Detter J.C."/>
            <person name="Woyke T."/>
            <person name="Bristow J."/>
            <person name="Eisen J.A."/>
            <person name="Markowitz V."/>
            <person name="Hugenholtz P."/>
            <person name="Kyrpides N.C."/>
            <person name="Klenk H.P."/>
        </authorList>
    </citation>
    <scope>NUCLEOTIDE SEQUENCE [LARGE SCALE GENOMIC DNA]</scope>
    <source>
        <strain evidence="3">ATCC 8368 / DSM 20162 / CCUG 35730 / CIP 100753 / JCM 10117 / KCTC 9821 / NBRC 16120 / NCIMB 702349 / NCTC 13040</strain>
    </source>
</reference>
<accession>D5UQT2</accession>
<sequence>MTDPQASEARDLHPAREHEHEPQRPQVVEVELTDNEYTLSVRDAQGNVVDAVSGLLPSGIPAAEFLRQQGVQVSEGSWEFAHLTRGDETVGGWRAQGTTTTGWDATKERVGGRNAARAVPVANEPPTGPSRGAEADRGVRAGDSERTISVSEQSIDAAAARSADGLRSAAEHDGAIEQTARAEVNFDHAMTTNAYTGDDQTWRQNRPTTATAP</sequence>
<protein>
    <submittedName>
        <fullName evidence="2">Uncharacterized protein</fullName>
    </submittedName>
</protein>
<feature type="compositionally biased region" description="Basic and acidic residues" evidence="1">
    <location>
        <begin position="8"/>
        <end position="23"/>
    </location>
</feature>
<feature type="region of interest" description="Disordered" evidence="1">
    <location>
        <begin position="181"/>
        <end position="213"/>
    </location>
</feature>
<feature type="compositionally biased region" description="Basic and acidic residues" evidence="1">
    <location>
        <begin position="133"/>
        <end position="146"/>
    </location>
</feature>
<dbReference type="AlphaFoldDB" id="D5UQT2"/>
<dbReference type="Proteomes" id="UP000001213">
    <property type="component" value="Chromosome"/>
</dbReference>
<dbReference type="KEGG" id="tpr:Tpau_0265"/>
<proteinExistence type="predicted"/>
<feature type="region of interest" description="Disordered" evidence="1">
    <location>
        <begin position="1"/>
        <end position="26"/>
    </location>
</feature>
<evidence type="ECO:0000256" key="1">
    <source>
        <dbReference type="SAM" id="MobiDB-lite"/>
    </source>
</evidence>
<dbReference type="RefSeq" id="WP_013124969.1">
    <property type="nucleotide sequence ID" value="NC_014158.1"/>
</dbReference>
<reference evidence="3" key="1">
    <citation type="submission" date="2010-03" db="EMBL/GenBank/DDBJ databases">
        <title>The complete chromosome of Tsukamurella paurometabola DSM 20162.</title>
        <authorList>
            <consortium name="US DOE Joint Genome Institute (JGI-PGF)"/>
            <person name="Lucas S."/>
            <person name="Copeland A."/>
            <person name="Lapidus A."/>
            <person name="Glavina del Rio T."/>
            <person name="Dalin E."/>
            <person name="Tice H."/>
            <person name="Bruce D."/>
            <person name="Goodwin L."/>
            <person name="Pitluck S."/>
            <person name="Kyrpides N."/>
            <person name="Mavromatis K."/>
            <person name="Ivanova N."/>
            <person name="Mikhailova N."/>
            <person name="Munk A.C."/>
            <person name="Brettin T."/>
            <person name="Detter J.C."/>
            <person name="Tapia R."/>
            <person name="Han C."/>
            <person name="Larimer F."/>
            <person name="Land M."/>
            <person name="Hauser L."/>
            <person name="Markowitz V."/>
            <person name="Cheng J.-F."/>
            <person name="Hugenholtz P."/>
            <person name="Woyke T."/>
            <person name="Wu D."/>
            <person name="Jando M."/>
            <person name="Brambilla E."/>
            <person name="Klenk H.-P."/>
            <person name="Eisen J.A."/>
        </authorList>
    </citation>
    <scope>NUCLEOTIDE SEQUENCE [LARGE SCALE GENOMIC DNA]</scope>
    <source>
        <strain evidence="3">ATCC 8368 / DSM 20162 / CCUG 35730 / CIP 100753 / JCM 10117 / KCTC 9821 / NBRC 16120 / NCIMB 702349 / NCTC 13040</strain>
    </source>
</reference>
<organism evidence="2 3">
    <name type="scientific">Tsukamurella paurometabola (strain ATCC 8368 / DSM 20162 / CCUG 35730 / CIP 100753 / JCM 10117 / KCTC 9821 / NBRC 16120 / NCIMB 702349 / NCTC 13040)</name>
    <name type="common">Corynebacterium paurometabolum</name>
    <dbReference type="NCBI Taxonomy" id="521096"/>
    <lineage>
        <taxon>Bacteria</taxon>
        <taxon>Bacillati</taxon>
        <taxon>Actinomycetota</taxon>
        <taxon>Actinomycetes</taxon>
        <taxon>Mycobacteriales</taxon>
        <taxon>Tsukamurellaceae</taxon>
        <taxon>Tsukamurella</taxon>
    </lineage>
</organism>
<dbReference type="HOGENOM" id="CLU_1293885_0_0_11"/>
<feature type="region of interest" description="Disordered" evidence="1">
    <location>
        <begin position="110"/>
        <end position="149"/>
    </location>
</feature>
<feature type="compositionally biased region" description="Polar residues" evidence="1">
    <location>
        <begin position="190"/>
        <end position="213"/>
    </location>
</feature>
<evidence type="ECO:0000313" key="3">
    <source>
        <dbReference type="Proteomes" id="UP000001213"/>
    </source>
</evidence>